<feature type="compositionally biased region" description="Acidic residues" evidence="9">
    <location>
        <begin position="504"/>
        <end position="514"/>
    </location>
</feature>
<evidence type="ECO:0000256" key="1">
    <source>
        <dbReference type="ARBA" id="ARBA00001633"/>
    </source>
</evidence>
<dbReference type="Pfam" id="PF00218">
    <property type="entry name" value="IGPS"/>
    <property type="match status" value="1"/>
</dbReference>
<dbReference type="GO" id="GO:0000162">
    <property type="term" value="P:L-tryptophan biosynthetic process"/>
    <property type="evidence" value="ECO:0007669"/>
    <property type="project" value="UniProtKB-KW"/>
</dbReference>
<dbReference type="PANTHER" id="PTHR22854">
    <property type="entry name" value="TRYPTOPHAN BIOSYNTHESIS PROTEIN"/>
    <property type="match status" value="1"/>
</dbReference>
<feature type="domain" description="FIST" evidence="10">
    <location>
        <begin position="206"/>
        <end position="475"/>
    </location>
</feature>
<comment type="pathway">
    <text evidence="2">Amino-acid biosynthesis; L-tryptophan biosynthesis; L-tryptophan from chorismate: step 4/5.</text>
</comment>
<evidence type="ECO:0000256" key="4">
    <source>
        <dbReference type="ARBA" id="ARBA00022605"/>
    </source>
</evidence>
<keyword evidence="5" id="KW-0210">Decarboxylase</keyword>
<dbReference type="SMART" id="SM00897">
    <property type="entry name" value="FIST"/>
    <property type="match status" value="1"/>
</dbReference>
<evidence type="ECO:0000259" key="10">
    <source>
        <dbReference type="SMART" id="SM00897"/>
    </source>
</evidence>
<name>A0ABD3M0N2_9STRA</name>
<feature type="region of interest" description="Disordered" evidence="9">
    <location>
        <begin position="258"/>
        <end position="277"/>
    </location>
</feature>
<feature type="compositionally biased region" description="Basic and acidic residues" evidence="9">
    <location>
        <begin position="515"/>
        <end position="531"/>
    </location>
</feature>
<accession>A0ABD3M0N2</accession>
<dbReference type="EC" id="4.1.1.48" evidence="3"/>
<dbReference type="SUPFAM" id="SSF51366">
    <property type="entry name" value="Ribulose-phoshate binding barrel"/>
    <property type="match status" value="1"/>
</dbReference>
<evidence type="ECO:0000313" key="12">
    <source>
        <dbReference type="Proteomes" id="UP001530293"/>
    </source>
</evidence>
<proteinExistence type="predicted"/>
<evidence type="ECO:0000313" key="11">
    <source>
        <dbReference type="EMBL" id="KAL3757570.1"/>
    </source>
</evidence>
<dbReference type="InterPro" id="IPR011060">
    <property type="entry name" value="RibuloseP-bd_barrel"/>
</dbReference>
<keyword evidence="6" id="KW-0822">Tryptophan biosynthesis</keyword>
<evidence type="ECO:0000256" key="9">
    <source>
        <dbReference type="SAM" id="MobiDB-lite"/>
    </source>
</evidence>
<dbReference type="Gene3D" id="3.20.20.70">
    <property type="entry name" value="Aldolase class I"/>
    <property type="match status" value="1"/>
</dbReference>
<evidence type="ECO:0000256" key="8">
    <source>
        <dbReference type="ARBA" id="ARBA00023239"/>
    </source>
</evidence>
<dbReference type="PANTHER" id="PTHR22854:SF2">
    <property type="entry name" value="INDOLE-3-GLYCEROL-PHOSPHATE SYNTHASE"/>
    <property type="match status" value="1"/>
</dbReference>
<dbReference type="Pfam" id="PF08495">
    <property type="entry name" value="FIST"/>
    <property type="match status" value="1"/>
</dbReference>
<dbReference type="InterPro" id="IPR013785">
    <property type="entry name" value="Aldolase_TIM"/>
</dbReference>
<evidence type="ECO:0000256" key="2">
    <source>
        <dbReference type="ARBA" id="ARBA00004696"/>
    </source>
</evidence>
<dbReference type="InterPro" id="IPR013798">
    <property type="entry name" value="Indole-3-glycerol_P_synth_dom"/>
</dbReference>
<keyword evidence="7" id="KW-0057">Aromatic amino acid biosynthesis</keyword>
<protein>
    <recommendedName>
        <fullName evidence="3">indole-3-glycerol-phosphate synthase</fullName>
        <ecNumber evidence="3">4.1.1.48</ecNumber>
    </recommendedName>
</protein>
<dbReference type="EMBL" id="JALLBG020000259">
    <property type="protein sequence ID" value="KAL3757570.1"/>
    <property type="molecule type" value="Genomic_DNA"/>
</dbReference>
<dbReference type="Proteomes" id="UP001530293">
    <property type="component" value="Unassembled WGS sequence"/>
</dbReference>
<reference evidence="11 12" key="1">
    <citation type="submission" date="2024-10" db="EMBL/GenBank/DDBJ databases">
        <title>Updated reference genomes for cyclostephanoid diatoms.</title>
        <authorList>
            <person name="Roberts W.R."/>
            <person name="Alverson A.J."/>
        </authorList>
    </citation>
    <scope>NUCLEOTIDE SEQUENCE [LARGE SCALE GENOMIC DNA]</scope>
    <source>
        <strain evidence="11 12">AJA232-27</strain>
    </source>
</reference>
<keyword evidence="12" id="KW-1185">Reference proteome</keyword>
<sequence length="1145" mass="122410">MTMTDASCCACAKARSCCGRRKRLPNIIYSSIVAAQTILIGSISMRSISILYTLSCWAASAASSASASAAASLSLGIGNDVVIVAGGSRRRSAATVTAFAHSSSRSMVFSSTIQKPITVRRMNHPISLPLPGHHRSNATRERLIMAATATTFSNDIDNQQSQLPQVFATGYSSNPSLSQALREAVEMAASNLPPPSTSTTSSNTKMIDLAIVFVSSLYDDISTVLVPQLLQSVMENTMYEGGVRHVLGCTAGGIIGSTTTGTTTKPSNSNSSASTMANNNRMRPIESESTPAISVTFALLPEVEINTFYVDGRDVPDIMTDEYRYSDTTTQAMASSRWKKAMGIVDENNDGDSGDDNDNDTPIFMILPSPAFQNNLDDFLRGMRYAYPHGQVLGGLASTVSSLSRARIFSYSSSSSSLGKECTRGDGCVGIMLRGDIQVDTMVAQGAKPVGGVYRVVATGGDGRKRTTSSFDGGETSDSGAYDEACRSTIGAIVLDEDATIEDAMEADDKNDDDDARKEEDGGKEEESKDAKRAKLLADYAKARIPKPPLAEANFVMKSLSDDDRAYMRRALLIGLERSGLVGRTPNELLRLAKGEGHRFTVRQVASAGMKDGSVTFPLGSVNVNVGDRCRFFVRDGEFARREVEALWMGYKKKELKETLMGGNDGSTTSPPTACFVLPTLDRGAKLFGGKAGYESGTAADFLPGISSISGFFTNGVLGRLDGTVAGATSTMTADSSFDENDMLHGSSSQYVVFRSKSRRPFYSPQQAAVDAIQASSMKKEEEAVEEVARRTPTNDAFGGAPRSENGELIVRRREIHSGRAMSVSTVEWSVAEKTAKPTSALEGYMWEKETQVDRMRERFPLAQVMSQTKAAMIDPRTPKPRDWIGQVKRAGADGNFVIIPECKRMEPLSGSLRKRYDIANLVKQLTLAGAPALSVNSDGVLFGGSMDDIKIARESSSSAAVTFDSNDNDGVVAPPVLASDLLLYPYQLYKLRLAGADAVSLVVGALERKDLTYLTKIAKTIQLQVVASVTSEVQITMLTELDAGSISALIVSNRDLETFGFDSSGRQALTLLQSDAIALFREKNGKEVPILIEGRVGIVGAADGDSVEYIKSLKGAGAFGAIVGGGLAEIEDGDVAESIISWSL</sequence>
<dbReference type="GO" id="GO:0004425">
    <property type="term" value="F:indole-3-glycerol-phosphate synthase activity"/>
    <property type="evidence" value="ECO:0007669"/>
    <property type="project" value="UniProtKB-EC"/>
</dbReference>
<dbReference type="AlphaFoldDB" id="A0ABD3M0N2"/>
<evidence type="ECO:0000256" key="5">
    <source>
        <dbReference type="ARBA" id="ARBA00022793"/>
    </source>
</evidence>
<comment type="catalytic activity">
    <reaction evidence="1">
        <text>1-(2-carboxyphenylamino)-1-deoxy-D-ribulose 5-phosphate + H(+) = (1S,2R)-1-C-(indol-3-yl)glycerol 3-phosphate + CO2 + H2O</text>
        <dbReference type="Rhea" id="RHEA:23476"/>
        <dbReference type="ChEBI" id="CHEBI:15377"/>
        <dbReference type="ChEBI" id="CHEBI:15378"/>
        <dbReference type="ChEBI" id="CHEBI:16526"/>
        <dbReference type="ChEBI" id="CHEBI:58613"/>
        <dbReference type="ChEBI" id="CHEBI:58866"/>
        <dbReference type="EC" id="4.1.1.48"/>
    </reaction>
</comment>
<organism evidence="11 12">
    <name type="scientific">Discostella pseudostelligera</name>
    <dbReference type="NCBI Taxonomy" id="259834"/>
    <lineage>
        <taxon>Eukaryota</taxon>
        <taxon>Sar</taxon>
        <taxon>Stramenopiles</taxon>
        <taxon>Ochrophyta</taxon>
        <taxon>Bacillariophyta</taxon>
        <taxon>Coscinodiscophyceae</taxon>
        <taxon>Thalassiosirophycidae</taxon>
        <taxon>Stephanodiscales</taxon>
        <taxon>Stephanodiscaceae</taxon>
        <taxon>Discostella</taxon>
    </lineage>
</organism>
<comment type="caution">
    <text evidence="11">The sequence shown here is derived from an EMBL/GenBank/DDBJ whole genome shotgun (WGS) entry which is preliminary data.</text>
</comment>
<keyword evidence="8" id="KW-0456">Lyase</keyword>
<dbReference type="InterPro" id="IPR013702">
    <property type="entry name" value="FIST_domain_N"/>
</dbReference>
<evidence type="ECO:0000256" key="6">
    <source>
        <dbReference type="ARBA" id="ARBA00022822"/>
    </source>
</evidence>
<evidence type="ECO:0000256" key="3">
    <source>
        <dbReference type="ARBA" id="ARBA00012362"/>
    </source>
</evidence>
<feature type="region of interest" description="Disordered" evidence="9">
    <location>
        <begin position="504"/>
        <end position="531"/>
    </location>
</feature>
<dbReference type="InterPro" id="IPR045186">
    <property type="entry name" value="Indole-3-glycerol_P_synth"/>
</dbReference>
<keyword evidence="4" id="KW-0028">Amino-acid biosynthesis</keyword>
<gene>
    <name evidence="11" type="ORF">ACHAWU_006015</name>
</gene>
<evidence type="ECO:0000256" key="7">
    <source>
        <dbReference type="ARBA" id="ARBA00023141"/>
    </source>
</evidence>